<sequence length="316" mass="34370">MPHPLLNLPPLDALRGFVAAARRLSITAASHDLCLTQSAVSRQIQALEERLGTPLFVRGNRTIALTPAGQQLFDLASPWLDQLSGLADTLKRELPQPVTISASIGVAALWILPRLGVFQAAHADVDIRMATSNRLMDLRREGVDLAIRYAPPDAVPADALRLFDEDVAPVASPTIAATAFAAPEALAREVLLDLDDAGRPFLHWTPWLQRHGLPHRPRATLHFNHYDQVIAAAVEGNGVALGRLALVLPMLKDGRLVAQMGRRMRTGHAYWLLQATQQPRREVALVHDWLRGQVALTSRELAQLAEAGGNGTAQPA</sequence>
<evidence type="ECO:0000256" key="3">
    <source>
        <dbReference type="ARBA" id="ARBA00023125"/>
    </source>
</evidence>
<protein>
    <submittedName>
        <fullName evidence="6">LysR family transcriptional regulator</fullName>
    </submittedName>
</protein>
<keyword evidence="7" id="KW-1185">Reference proteome</keyword>
<evidence type="ECO:0000256" key="2">
    <source>
        <dbReference type="ARBA" id="ARBA00023015"/>
    </source>
</evidence>
<dbReference type="PROSITE" id="PS50931">
    <property type="entry name" value="HTH_LYSR"/>
    <property type="match status" value="1"/>
</dbReference>
<dbReference type="GO" id="GO:0006351">
    <property type="term" value="P:DNA-templated transcription"/>
    <property type="evidence" value="ECO:0007669"/>
    <property type="project" value="TreeGrafter"/>
</dbReference>
<gene>
    <name evidence="6" type="ORF">EWM63_13260</name>
</gene>
<proteinExistence type="inferred from homology"/>
<dbReference type="GO" id="GO:0003700">
    <property type="term" value="F:DNA-binding transcription factor activity"/>
    <property type="evidence" value="ECO:0007669"/>
    <property type="project" value="InterPro"/>
</dbReference>
<accession>A0A4P6KZ10</accession>
<dbReference type="InterPro" id="IPR036390">
    <property type="entry name" value="WH_DNA-bd_sf"/>
</dbReference>
<evidence type="ECO:0000256" key="4">
    <source>
        <dbReference type="ARBA" id="ARBA00023163"/>
    </source>
</evidence>
<dbReference type="PRINTS" id="PR00039">
    <property type="entry name" value="HTHLYSR"/>
</dbReference>
<dbReference type="Gene3D" id="1.10.10.10">
    <property type="entry name" value="Winged helix-like DNA-binding domain superfamily/Winged helix DNA-binding domain"/>
    <property type="match status" value="1"/>
</dbReference>
<dbReference type="RefSeq" id="WP_130186953.1">
    <property type="nucleotide sequence ID" value="NZ_CP035913.1"/>
</dbReference>
<dbReference type="InterPro" id="IPR000847">
    <property type="entry name" value="LysR_HTH_N"/>
</dbReference>
<dbReference type="SUPFAM" id="SSF53850">
    <property type="entry name" value="Periplasmic binding protein-like II"/>
    <property type="match status" value="1"/>
</dbReference>
<dbReference type="SUPFAM" id="SSF46785">
    <property type="entry name" value="Winged helix' DNA-binding domain"/>
    <property type="match status" value="1"/>
</dbReference>
<dbReference type="PANTHER" id="PTHR30537">
    <property type="entry name" value="HTH-TYPE TRANSCRIPTIONAL REGULATOR"/>
    <property type="match status" value="1"/>
</dbReference>
<dbReference type="InterPro" id="IPR036388">
    <property type="entry name" value="WH-like_DNA-bd_sf"/>
</dbReference>
<keyword evidence="2" id="KW-0805">Transcription regulation</keyword>
<dbReference type="GO" id="GO:0043565">
    <property type="term" value="F:sequence-specific DNA binding"/>
    <property type="evidence" value="ECO:0007669"/>
    <property type="project" value="TreeGrafter"/>
</dbReference>
<evidence type="ECO:0000313" key="7">
    <source>
        <dbReference type="Proteomes" id="UP000290637"/>
    </source>
</evidence>
<dbReference type="Pfam" id="PF00126">
    <property type="entry name" value="HTH_1"/>
    <property type="match status" value="1"/>
</dbReference>
<dbReference type="OrthoDB" id="8688993at2"/>
<dbReference type="EMBL" id="CP035913">
    <property type="protein sequence ID" value="QBE63832.1"/>
    <property type="molecule type" value="Genomic_DNA"/>
</dbReference>
<keyword evidence="3" id="KW-0238">DNA-binding</keyword>
<dbReference type="Pfam" id="PF03466">
    <property type="entry name" value="LysR_substrate"/>
    <property type="match status" value="1"/>
</dbReference>
<dbReference type="InterPro" id="IPR058163">
    <property type="entry name" value="LysR-type_TF_proteobact-type"/>
</dbReference>
<dbReference type="Gene3D" id="3.40.190.10">
    <property type="entry name" value="Periplasmic binding protein-like II"/>
    <property type="match status" value="2"/>
</dbReference>
<keyword evidence="4" id="KW-0804">Transcription</keyword>
<evidence type="ECO:0000259" key="5">
    <source>
        <dbReference type="PROSITE" id="PS50931"/>
    </source>
</evidence>
<dbReference type="AlphaFoldDB" id="A0A4P6KZ10"/>
<dbReference type="KEGG" id="plue:EWM63_13260"/>
<comment type="similarity">
    <text evidence="1">Belongs to the LysR transcriptional regulatory family.</text>
</comment>
<dbReference type="PANTHER" id="PTHR30537:SF74">
    <property type="entry name" value="HTH-TYPE TRANSCRIPTIONAL REGULATOR TRPI"/>
    <property type="match status" value="1"/>
</dbReference>
<evidence type="ECO:0000313" key="6">
    <source>
        <dbReference type="EMBL" id="QBE63832.1"/>
    </source>
</evidence>
<organism evidence="6 7">
    <name type="scientific">Pseudoduganella lutea</name>
    <dbReference type="NCBI Taxonomy" id="321985"/>
    <lineage>
        <taxon>Bacteria</taxon>
        <taxon>Pseudomonadati</taxon>
        <taxon>Pseudomonadota</taxon>
        <taxon>Betaproteobacteria</taxon>
        <taxon>Burkholderiales</taxon>
        <taxon>Oxalobacteraceae</taxon>
        <taxon>Telluria group</taxon>
        <taxon>Pseudoduganella</taxon>
    </lineage>
</organism>
<dbReference type="CDD" id="cd08432">
    <property type="entry name" value="PBP2_GcdR_TrpI_HvrB_AmpR_like"/>
    <property type="match status" value="1"/>
</dbReference>
<feature type="domain" description="HTH lysR-type" evidence="5">
    <location>
        <begin position="9"/>
        <end position="66"/>
    </location>
</feature>
<dbReference type="InterPro" id="IPR005119">
    <property type="entry name" value="LysR_subst-bd"/>
</dbReference>
<reference evidence="6 7" key="1">
    <citation type="submission" date="2019-02" db="EMBL/GenBank/DDBJ databases">
        <title>Draft Genome Sequences of Six Type Strains of the Genus Massilia.</title>
        <authorList>
            <person name="Miess H."/>
            <person name="Frediansyhah A."/>
            <person name="Gross H."/>
        </authorList>
    </citation>
    <scope>NUCLEOTIDE SEQUENCE [LARGE SCALE GENOMIC DNA]</scope>
    <source>
        <strain evidence="6 7">DSM 17473</strain>
    </source>
</reference>
<evidence type="ECO:0000256" key="1">
    <source>
        <dbReference type="ARBA" id="ARBA00009437"/>
    </source>
</evidence>
<name>A0A4P6KZ10_9BURK</name>
<dbReference type="FunFam" id="1.10.10.10:FF:000001">
    <property type="entry name" value="LysR family transcriptional regulator"/>
    <property type="match status" value="1"/>
</dbReference>
<dbReference type="Proteomes" id="UP000290637">
    <property type="component" value="Chromosome"/>
</dbReference>